<sequence>MTSASHRGARAPDATGETPDRGASAVGHAGVFQELLPLALWVIDADGRLVQWSLAAQDLLGHTSEEMVGQEADRVLVPEGNRELADRLTRTVRSGAAVVARLPVRHRDGTLVEMEMWICPVADARGRTGVLAIAAETSAVEQMRDALAALEGLFTQSPIGLAMLGPDLRFLRVNDALSRIDGVPVAEHVGRRVTEVAPGAGALESVMRQVLDRGEPVVDFRYTSGASDPQRTRTWSCSYAPLLGGAGQRVGVIASLIDVTEGQRAHLEAERARERLALLAEAGTQMGSTLDLTQTAREVVRVLVPRLADSADVQLLEEAMAPDETAASAHGVVRRAAVTFTDPAAPADHLAVGMTLQVPPGSVYEQVITAGRPLNLYLSDIGRLIPARGTDRLREFLYDRVGSARLVPLVARGTVLGAVVVTRTREREPFDDQDTLLIDELVARAALNIDNARMYSRERDAALTLQRSLMNPLLPTVSGLELTGRYLPAGDHEVGGDWFDAIALSGDRTALVIGDVMGHGIHAAAVMGQLRTAVRTLARRGTAPDEVLRALDAAVADLGDNEMATCLYAVHDPATGHCLIARAGHPPPVVADERGTVAFLDGPAGPPLGVGRQDCEVQRVVLPPHSLFVTYTDGLIETRGTDLDQGMRRLAQALRHPGRPLDRICDDLLAHVMPDVADDDVAVLLARTLPR</sequence>
<dbReference type="OrthoDB" id="118142at2"/>
<evidence type="ECO:0000313" key="19">
    <source>
        <dbReference type="Proteomes" id="UP000037432"/>
    </source>
</evidence>
<keyword evidence="9" id="KW-0460">Magnesium</keyword>
<evidence type="ECO:0000256" key="4">
    <source>
        <dbReference type="ARBA" id="ARBA00022723"/>
    </source>
</evidence>
<dbReference type="PROSITE" id="PS50112">
    <property type="entry name" value="PAS"/>
    <property type="match status" value="1"/>
</dbReference>
<organism evidence="18 19">
    <name type="scientific">Streptomyces viridochromogenes</name>
    <dbReference type="NCBI Taxonomy" id="1938"/>
    <lineage>
        <taxon>Bacteria</taxon>
        <taxon>Bacillati</taxon>
        <taxon>Actinomycetota</taxon>
        <taxon>Actinomycetes</taxon>
        <taxon>Kitasatosporales</taxon>
        <taxon>Streptomycetaceae</taxon>
        <taxon>Streptomyces</taxon>
    </lineage>
</organism>
<evidence type="ECO:0000256" key="11">
    <source>
        <dbReference type="ARBA" id="ARBA00023211"/>
    </source>
</evidence>
<protein>
    <recommendedName>
        <fullName evidence="1">protein-serine/threonine phosphatase</fullName>
        <ecNumber evidence="1">3.1.3.16</ecNumber>
    </recommendedName>
    <alternativeName>
        <fullName evidence="15">Protein-serine/threonine phosphatase</fullName>
    </alternativeName>
    <alternativeName>
        <fullName evidence="14">Serine/threonine-protein kinase</fullName>
    </alternativeName>
</protein>
<keyword evidence="3" id="KW-0808">Transferase</keyword>
<dbReference type="GO" id="GO:0005524">
    <property type="term" value="F:ATP binding"/>
    <property type="evidence" value="ECO:0007669"/>
    <property type="project" value="UniProtKB-KW"/>
</dbReference>
<dbReference type="GO" id="GO:0046872">
    <property type="term" value="F:metal ion binding"/>
    <property type="evidence" value="ECO:0007669"/>
    <property type="project" value="UniProtKB-KW"/>
</dbReference>
<evidence type="ECO:0000256" key="8">
    <source>
        <dbReference type="ARBA" id="ARBA00022840"/>
    </source>
</evidence>
<dbReference type="SMART" id="SM00331">
    <property type="entry name" value="PP2C_SIG"/>
    <property type="match status" value="1"/>
</dbReference>
<keyword evidence="7" id="KW-0378">Hydrolase</keyword>
<dbReference type="InterPro" id="IPR035965">
    <property type="entry name" value="PAS-like_dom_sf"/>
</dbReference>
<dbReference type="Gene3D" id="3.30.450.40">
    <property type="match status" value="1"/>
</dbReference>
<comment type="caution">
    <text evidence="18">The sequence shown here is derived from an EMBL/GenBank/DDBJ whole genome shotgun (WGS) entry which is preliminary data.</text>
</comment>
<evidence type="ECO:0000256" key="5">
    <source>
        <dbReference type="ARBA" id="ARBA00022741"/>
    </source>
</evidence>
<comment type="function">
    <text evidence="13">Primarily acts as an independent SigF regulator that is sensitive to the osmosensory signal, mediating the cross talk of PknD with the SigF regulon. Possesses both phosphatase and kinase activities. The kinase domain functions as a classic anti-sigma factor-like kinase to phosphorylate the anti-anti-sigma factor domain at the canonical regulatory site, and the phosphatase domain antagonizes this activity.</text>
</comment>
<evidence type="ECO:0000256" key="14">
    <source>
        <dbReference type="ARBA" id="ARBA00075117"/>
    </source>
</evidence>
<dbReference type="Proteomes" id="UP000037432">
    <property type="component" value="Unassembled WGS sequence"/>
</dbReference>
<dbReference type="FunFam" id="3.60.40.10:FF:000005">
    <property type="entry name" value="Serine/threonine protein phosphatase"/>
    <property type="match status" value="1"/>
</dbReference>
<evidence type="ECO:0000256" key="12">
    <source>
        <dbReference type="ARBA" id="ARBA00047761"/>
    </source>
</evidence>
<dbReference type="Gene3D" id="3.30.450.20">
    <property type="entry name" value="PAS domain"/>
    <property type="match status" value="2"/>
</dbReference>
<evidence type="ECO:0000256" key="6">
    <source>
        <dbReference type="ARBA" id="ARBA00022777"/>
    </source>
</evidence>
<dbReference type="SMART" id="SM00091">
    <property type="entry name" value="PAS"/>
    <property type="match status" value="2"/>
</dbReference>
<dbReference type="Gene3D" id="3.60.40.10">
    <property type="entry name" value="PPM-type phosphatase domain"/>
    <property type="match status" value="1"/>
</dbReference>
<dbReference type="AlphaFoldDB" id="A0A0J7YYZ5"/>
<evidence type="ECO:0000256" key="2">
    <source>
        <dbReference type="ARBA" id="ARBA00022553"/>
    </source>
</evidence>
<proteinExistence type="predicted"/>
<keyword evidence="10" id="KW-0904">Protein phosphatase</keyword>
<evidence type="ECO:0000256" key="13">
    <source>
        <dbReference type="ARBA" id="ARBA00056274"/>
    </source>
</evidence>
<dbReference type="GO" id="GO:0004722">
    <property type="term" value="F:protein serine/threonine phosphatase activity"/>
    <property type="evidence" value="ECO:0007669"/>
    <property type="project" value="UniProtKB-EC"/>
</dbReference>
<keyword evidence="6" id="KW-0418">Kinase</keyword>
<dbReference type="InterPro" id="IPR013767">
    <property type="entry name" value="PAS_fold"/>
</dbReference>
<dbReference type="PANTHER" id="PTHR43156:SF2">
    <property type="entry name" value="STAGE II SPORULATION PROTEIN E"/>
    <property type="match status" value="1"/>
</dbReference>
<accession>A0A0J7YYZ5</accession>
<feature type="region of interest" description="Disordered" evidence="16">
    <location>
        <begin position="1"/>
        <end position="24"/>
    </location>
</feature>
<evidence type="ECO:0000256" key="1">
    <source>
        <dbReference type="ARBA" id="ARBA00013081"/>
    </source>
</evidence>
<keyword evidence="4" id="KW-0479">Metal-binding</keyword>
<dbReference type="GO" id="GO:0016301">
    <property type="term" value="F:kinase activity"/>
    <property type="evidence" value="ECO:0007669"/>
    <property type="project" value="UniProtKB-KW"/>
</dbReference>
<keyword evidence="8" id="KW-0067">ATP-binding</keyword>
<dbReference type="EMBL" id="LFNT01000069">
    <property type="protein sequence ID" value="KMS68871.1"/>
    <property type="molecule type" value="Genomic_DNA"/>
</dbReference>
<evidence type="ECO:0000256" key="16">
    <source>
        <dbReference type="SAM" id="MobiDB-lite"/>
    </source>
</evidence>
<dbReference type="GO" id="GO:0006355">
    <property type="term" value="P:regulation of DNA-templated transcription"/>
    <property type="evidence" value="ECO:0007669"/>
    <property type="project" value="InterPro"/>
</dbReference>
<dbReference type="InterPro" id="IPR003018">
    <property type="entry name" value="GAF"/>
</dbReference>
<reference evidence="18 19" key="1">
    <citation type="submission" date="2015-06" db="EMBL/GenBank/DDBJ databases">
        <authorList>
            <person name="Ju K.-S."/>
            <person name="Doroghazi J.R."/>
            <person name="Metcalf W.W."/>
        </authorList>
    </citation>
    <scope>NUCLEOTIDE SEQUENCE [LARGE SCALE GENOMIC DNA]</scope>
    <source>
        <strain evidence="18 19">NRRL 3414</strain>
    </source>
</reference>
<dbReference type="Pfam" id="PF00989">
    <property type="entry name" value="PAS"/>
    <property type="match status" value="1"/>
</dbReference>
<dbReference type="Pfam" id="PF01590">
    <property type="entry name" value="GAF"/>
    <property type="match status" value="1"/>
</dbReference>
<dbReference type="Pfam" id="PF08448">
    <property type="entry name" value="PAS_4"/>
    <property type="match status" value="1"/>
</dbReference>
<dbReference type="NCBIfam" id="TIGR00229">
    <property type="entry name" value="sensory_box"/>
    <property type="match status" value="2"/>
</dbReference>
<comment type="catalytic activity">
    <reaction evidence="12">
        <text>O-phospho-L-seryl-[protein] + H2O = L-seryl-[protein] + phosphate</text>
        <dbReference type="Rhea" id="RHEA:20629"/>
        <dbReference type="Rhea" id="RHEA-COMP:9863"/>
        <dbReference type="Rhea" id="RHEA-COMP:11604"/>
        <dbReference type="ChEBI" id="CHEBI:15377"/>
        <dbReference type="ChEBI" id="CHEBI:29999"/>
        <dbReference type="ChEBI" id="CHEBI:43474"/>
        <dbReference type="ChEBI" id="CHEBI:83421"/>
        <dbReference type="EC" id="3.1.3.16"/>
    </reaction>
</comment>
<evidence type="ECO:0000256" key="3">
    <source>
        <dbReference type="ARBA" id="ARBA00022679"/>
    </source>
</evidence>
<dbReference type="InterPro" id="IPR029016">
    <property type="entry name" value="GAF-like_dom_sf"/>
</dbReference>
<name>A0A0J7YYZ5_STRVR</name>
<keyword evidence="5" id="KW-0547">Nucleotide-binding</keyword>
<dbReference type="PANTHER" id="PTHR43156">
    <property type="entry name" value="STAGE II SPORULATION PROTEIN E-RELATED"/>
    <property type="match status" value="1"/>
</dbReference>
<keyword evidence="2" id="KW-0597">Phosphoprotein</keyword>
<gene>
    <name evidence="18" type="ORF">ACM01_37455</name>
</gene>
<dbReference type="SUPFAM" id="SSF55781">
    <property type="entry name" value="GAF domain-like"/>
    <property type="match status" value="1"/>
</dbReference>
<dbReference type="EC" id="3.1.3.16" evidence="1"/>
<dbReference type="InterPro" id="IPR013656">
    <property type="entry name" value="PAS_4"/>
</dbReference>
<evidence type="ECO:0000313" key="18">
    <source>
        <dbReference type="EMBL" id="KMS68871.1"/>
    </source>
</evidence>
<evidence type="ECO:0000256" key="10">
    <source>
        <dbReference type="ARBA" id="ARBA00022912"/>
    </source>
</evidence>
<evidence type="ECO:0000259" key="17">
    <source>
        <dbReference type="PROSITE" id="PS50112"/>
    </source>
</evidence>
<dbReference type="InterPro" id="IPR052016">
    <property type="entry name" value="Bact_Sigma-Reg"/>
</dbReference>
<dbReference type="SUPFAM" id="SSF81606">
    <property type="entry name" value="PP2C-like"/>
    <property type="match status" value="1"/>
</dbReference>
<dbReference type="InterPro" id="IPR036457">
    <property type="entry name" value="PPM-type-like_dom_sf"/>
</dbReference>
<dbReference type="Pfam" id="PF07228">
    <property type="entry name" value="SpoIIE"/>
    <property type="match status" value="1"/>
</dbReference>
<dbReference type="InterPro" id="IPR000014">
    <property type="entry name" value="PAS"/>
</dbReference>
<dbReference type="InterPro" id="IPR001932">
    <property type="entry name" value="PPM-type_phosphatase-like_dom"/>
</dbReference>
<evidence type="ECO:0000256" key="9">
    <source>
        <dbReference type="ARBA" id="ARBA00022842"/>
    </source>
</evidence>
<evidence type="ECO:0000256" key="7">
    <source>
        <dbReference type="ARBA" id="ARBA00022801"/>
    </source>
</evidence>
<evidence type="ECO:0000256" key="15">
    <source>
        <dbReference type="ARBA" id="ARBA00081350"/>
    </source>
</evidence>
<dbReference type="PATRIC" id="fig|1938.3.peg.8213"/>
<dbReference type="FunFam" id="3.30.450.40:FF:000035">
    <property type="entry name" value="PAS sensor protein"/>
    <property type="match status" value="1"/>
</dbReference>
<dbReference type="SUPFAM" id="SSF55785">
    <property type="entry name" value="PYP-like sensor domain (PAS domain)"/>
    <property type="match status" value="2"/>
</dbReference>
<dbReference type="CDD" id="cd00130">
    <property type="entry name" value="PAS"/>
    <property type="match status" value="2"/>
</dbReference>
<feature type="domain" description="PAS" evidence="17">
    <location>
        <begin position="34"/>
        <end position="95"/>
    </location>
</feature>
<dbReference type="RefSeq" id="WP_048585895.1">
    <property type="nucleotide sequence ID" value="NZ_LFNT01000069.1"/>
</dbReference>
<keyword evidence="11" id="KW-0464">Manganese</keyword>